<dbReference type="Proteomes" id="UP000244223">
    <property type="component" value="Unassembled WGS sequence"/>
</dbReference>
<keyword evidence="8" id="KW-0239">DNA-directed DNA polymerase</keyword>
<sequence length="1158" mass="129694">MSFVHLRLHSEFSLVDSIVRIGDAVKACQKAHMPALALTDLSNFYGLVKFYKAAQAKGVKPIFGADLWVAEDNGNHYLVTVLAMNEKGYFNLIEVISQSFIQGQQLGKAIVQRQWLEQNHAGLIVLLGKQSYIGSLLLGADASSAIPVLQQWQSIFQDRLYLELQRTGRTGDEAFVHAAVDLATKTDCPVVATNDVRFLTPDDFEAHEVRVCIAQGYVLGDPKRPRDYSAEQYLKTSEQMMDLFSDIPEAIENTLEIAKRCSVGLRLGKSFLPNYPIPEGMTMDEFFIQISREGLEERLLSLLDKNQPDYDKQYKIYHDRLDFELKIINQMGFPGYFLIVMDFIAWAKNNGVPVGPGRGSGAGSLVAYSLKITDLDPLKYDLLFERFLNPERVSMPDFDIDFCMDGRDRVIDYVANHYGREAVSQIITFGTMAAKAVVRDVARVQSKSYGLADRISKLIPKTPGISLEEARKEEALLNDLLSNPTERDYEDANEIWEMALKLEGITRGVGKHAGGVLIAPGKLTNFTAVYCDEEGKWVSQFDKDDVEQVGLVKFDFLGLRTLTIIDWALVHINAKRQALGQEPLDINNIPLDDYKTYQLLQEGRTTAVFQLESRGMKELLKKLKPSCFEDIIALVALYRPGPLESGMVDDFCNRKHGRAKVAYPDETYQHDCLEPILKPTYGVIVYQEQVMQIAQEMAGYSLGGADMLRRAMGKKKPEEMAKERVKFMAGATGKGIDADLAGHIFDLMEKFAGYGFNKSHSAAYALVSYQTAWLKQHYPAEFMAAVLSAEMHNTDNVVVFIEECRTMGLPIVSPDVNHSNYKFVPLNETIVYGLGAIKGVGEGPIESIIAARKEGDFKDLFDFCRRIDLRKANKRTLEALIKAGAMDNMSGVHRASIMATLSEAVKAAEQQNRNQNAGMMDLFGEVVEATPNNQYLSALVWTDDERLQGEKDTLGLYLTGHPIDQYYDELKRHVACKLCDLQPTRRGQSITITGLIMDVRIFKGPRGTRAILLLDDRSGRVEASVFGELYEQVKQLLVVDNVIILEAEVSPDEFKGGLRVTGKKAYSLTEARINSIRALELNVDVATLAGQAIPELKQLFARFLPTNEQKSINIALRCQHPSATAVLQCGENWRVYPHDDLIKRLKQVYGTQAVRLVY</sequence>
<evidence type="ECO:0000256" key="4">
    <source>
        <dbReference type="ARBA" id="ARBA00022490"/>
    </source>
</evidence>
<dbReference type="InterPro" id="IPR016195">
    <property type="entry name" value="Pol/histidinol_Pase-like"/>
</dbReference>
<dbReference type="InterPro" id="IPR011708">
    <property type="entry name" value="DNA_pol3_alpha_NTPase_dom"/>
</dbReference>
<dbReference type="InterPro" id="IPR004805">
    <property type="entry name" value="DnaE2/DnaE/PolC"/>
</dbReference>
<dbReference type="InterPro" id="IPR040982">
    <property type="entry name" value="DNA_pol3_finger"/>
</dbReference>
<dbReference type="FunFam" id="1.10.150.870:FF:000001">
    <property type="entry name" value="DNA polymerase III subunit alpha"/>
    <property type="match status" value="1"/>
</dbReference>
<dbReference type="Gene3D" id="1.10.150.870">
    <property type="match status" value="1"/>
</dbReference>
<dbReference type="GO" id="GO:0006260">
    <property type="term" value="P:DNA replication"/>
    <property type="evidence" value="ECO:0007669"/>
    <property type="project" value="UniProtKB-KW"/>
</dbReference>
<dbReference type="SMART" id="SM00481">
    <property type="entry name" value="POLIIIAc"/>
    <property type="match status" value="1"/>
</dbReference>
<dbReference type="GO" id="GO:0003887">
    <property type="term" value="F:DNA-directed DNA polymerase activity"/>
    <property type="evidence" value="ECO:0007669"/>
    <property type="project" value="UniProtKB-KW"/>
</dbReference>
<evidence type="ECO:0000256" key="8">
    <source>
        <dbReference type="ARBA" id="ARBA00022932"/>
    </source>
</evidence>
<keyword evidence="5" id="KW-0808">Transferase</keyword>
<dbReference type="InterPro" id="IPR003141">
    <property type="entry name" value="Pol/His_phosphatase_N"/>
</dbReference>
<dbReference type="NCBIfam" id="TIGR00594">
    <property type="entry name" value="polc"/>
    <property type="match status" value="1"/>
</dbReference>
<comment type="catalytic activity">
    <reaction evidence="9">
        <text>DNA(n) + a 2'-deoxyribonucleoside 5'-triphosphate = DNA(n+1) + diphosphate</text>
        <dbReference type="Rhea" id="RHEA:22508"/>
        <dbReference type="Rhea" id="RHEA-COMP:17339"/>
        <dbReference type="Rhea" id="RHEA-COMP:17340"/>
        <dbReference type="ChEBI" id="CHEBI:33019"/>
        <dbReference type="ChEBI" id="CHEBI:61560"/>
        <dbReference type="ChEBI" id="CHEBI:173112"/>
        <dbReference type="EC" id="2.7.7.7"/>
    </reaction>
</comment>
<evidence type="ECO:0000259" key="10">
    <source>
        <dbReference type="SMART" id="SM00481"/>
    </source>
</evidence>
<dbReference type="PANTHER" id="PTHR32294">
    <property type="entry name" value="DNA POLYMERASE III SUBUNIT ALPHA"/>
    <property type="match status" value="1"/>
</dbReference>
<dbReference type="InterPro" id="IPR004365">
    <property type="entry name" value="NA-bd_OB_tRNA"/>
</dbReference>
<dbReference type="GO" id="GO:0005737">
    <property type="term" value="C:cytoplasm"/>
    <property type="evidence" value="ECO:0007669"/>
    <property type="project" value="UniProtKB-SubCell"/>
</dbReference>
<dbReference type="GO" id="GO:0008408">
    <property type="term" value="F:3'-5' exonuclease activity"/>
    <property type="evidence" value="ECO:0007669"/>
    <property type="project" value="InterPro"/>
</dbReference>
<dbReference type="AlphaFoldDB" id="A0A2T5J2F1"/>
<comment type="subcellular location">
    <subcellularLocation>
        <location evidence="1">Cytoplasm</location>
    </subcellularLocation>
</comment>
<evidence type="ECO:0000256" key="6">
    <source>
        <dbReference type="ARBA" id="ARBA00022695"/>
    </source>
</evidence>
<dbReference type="Pfam" id="PF20914">
    <property type="entry name" value="DNA_pol_IIIA_C"/>
    <property type="match status" value="1"/>
</dbReference>
<organism evidence="11 12">
    <name type="scientific">Agitococcus lubricus</name>
    <dbReference type="NCBI Taxonomy" id="1077255"/>
    <lineage>
        <taxon>Bacteria</taxon>
        <taxon>Pseudomonadati</taxon>
        <taxon>Pseudomonadota</taxon>
        <taxon>Gammaproteobacteria</taxon>
        <taxon>Moraxellales</taxon>
        <taxon>Moraxellaceae</taxon>
        <taxon>Agitococcus</taxon>
    </lineage>
</organism>
<reference evidence="11 12" key="1">
    <citation type="submission" date="2018-04" db="EMBL/GenBank/DDBJ databases">
        <title>Genomic Encyclopedia of Archaeal and Bacterial Type Strains, Phase II (KMG-II): from individual species to whole genera.</title>
        <authorList>
            <person name="Goeker M."/>
        </authorList>
    </citation>
    <scope>NUCLEOTIDE SEQUENCE [LARGE SCALE GENOMIC DNA]</scope>
    <source>
        <strain evidence="11 12">DSM 5822</strain>
    </source>
</reference>
<dbReference type="Pfam" id="PF02811">
    <property type="entry name" value="PHP"/>
    <property type="match status" value="1"/>
</dbReference>
<evidence type="ECO:0000256" key="7">
    <source>
        <dbReference type="ARBA" id="ARBA00022705"/>
    </source>
</evidence>
<evidence type="ECO:0000256" key="2">
    <source>
        <dbReference type="ARBA" id="ARBA00012417"/>
    </source>
</evidence>
<name>A0A2T5J2F1_9GAMM</name>
<dbReference type="Gene3D" id="1.10.10.1600">
    <property type="entry name" value="Bacterial DNA polymerase III alpha subunit, thumb domain"/>
    <property type="match status" value="1"/>
</dbReference>
<evidence type="ECO:0000256" key="1">
    <source>
        <dbReference type="ARBA" id="ARBA00004496"/>
    </source>
</evidence>
<dbReference type="CDD" id="cd04485">
    <property type="entry name" value="DnaE_OBF"/>
    <property type="match status" value="1"/>
</dbReference>
<keyword evidence="6" id="KW-0548">Nucleotidyltransferase</keyword>
<dbReference type="OrthoDB" id="9803237at2"/>
<feature type="domain" description="Polymerase/histidinol phosphatase N-terminal" evidence="10">
    <location>
        <begin position="4"/>
        <end position="71"/>
    </location>
</feature>
<dbReference type="PANTHER" id="PTHR32294:SF0">
    <property type="entry name" value="DNA POLYMERASE III SUBUNIT ALPHA"/>
    <property type="match status" value="1"/>
</dbReference>
<keyword evidence="7" id="KW-0235">DNA replication</keyword>
<dbReference type="NCBIfam" id="NF004226">
    <property type="entry name" value="PRK05673.1"/>
    <property type="match status" value="1"/>
</dbReference>
<dbReference type="Pfam" id="PF07733">
    <property type="entry name" value="DNA_pol3_alpha"/>
    <property type="match status" value="1"/>
</dbReference>
<dbReference type="InterPro" id="IPR049821">
    <property type="entry name" value="PolIIIA_DnaE1_PHP"/>
</dbReference>
<protein>
    <recommendedName>
        <fullName evidence="3">DNA polymerase III subunit alpha</fullName>
        <ecNumber evidence="2">2.7.7.7</ecNumber>
    </recommendedName>
</protein>
<dbReference type="Pfam" id="PF14579">
    <property type="entry name" value="HHH_6"/>
    <property type="match status" value="1"/>
</dbReference>
<proteinExistence type="predicted"/>
<evidence type="ECO:0000313" key="12">
    <source>
        <dbReference type="Proteomes" id="UP000244223"/>
    </source>
</evidence>
<dbReference type="EMBL" id="QAON01000002">
    <property type="protein sequence ID" value="PTQ90667.1"/>
    <property type="molecule type" value="Genomic_DNA"/>
</dbReference>
<dbReference type="InterPro" id="IPR029460">
    <property type="entry name" value="DNAPol_HHH"/>
</dbReference>
<evidence type="ECO:0000313" key="11">
    <source>
        <dbReference type="EMBL" id="PTQ90667.1"/>
    </source>
</evidence>
<accession>A0A2T5J2F1</accession>
<dbReference type="SUPFAM" id="SSF89550">
    <property type="entry name" value="PHP domain-like"/>
    <property type="match status" value="1"/>
</dbReference>
<dbReference type="Pfam" id="PF01336">
    <property type="entry name" value="tRNA_anti-codon"/>
    <property type="match status" value="1"/>
</dbReference>
<dbReference type="CDD" id="cd07433">
    <property type="entry name" value="PHP_PolIIIA_DnaE1"/>
    <property type="match status" value="1"/>
</dbReference>
<keyword evidence="12" id="KW-1185">Reference proteome</keyword>
<dbReference type="Gene3D" id="3.20.20.140">
    <property type="entry name" value="Metal-dependent hydrolases"/>
    <property type="match status" value="1"/>
</dbReference>
<evidence type="ECO:0000256" key="3">
    <source>
        <dbReference type="ARBA" id="ARBA00019114"/>
    </source>
</evidence>
<evidence type="ECO:0000256" key="5">
    <source>
        <dbReference type="ARBA" id="ARBA00022679"/>
    </source>
</evidence>
<dbReference type="SUPFAM" id="SSF50249">
    <property type="entry name" value="Nucleic acid-binding proteins"/>
    <property type="match status" value="1"/>
</dbReference>
<dbReference type="RefSeq" id="WP_107864519.1">
    <property type="nucleotide sequence ID" value="NZ_QAON01000002.1"/>
</dbReference>
<dbReference type="GO" id="GO:0003676">
    <property type="term" value="F:nucleic acid binding"/>
    <property type="evidence" value="ECO:0007669"/>
    <property type="project" value="InterPro"/>
</dbReference>
<dbReference type="Pfam" id="PF17657">
    <property type="entry name" value="DNA_pol3_finger"/>
    <property type="match status" value="1"/>
</dbReference>
<dbReference type="InterPro" id="IPR048472">
    <property type="entry name" value="DNA_pol_IIIA_C"/>
</dbReference>
<gene>
    <name evidence="11" type="ORF">C8N29_10267</name>
</gene>
<keyword evidence="4" id="KW-0963">Cytoplasm</keyword>
<dbReference type="InterPro" id="IPR012340">
    <property type="entry name" value="NA-bd_OB-fold"/>
</dbReference>
<dbReference type="InterPro" id="IPR041931">
    <property type="entry name" value="DNA_pol3_alpha_thumb_dom"/>
</dbReference>
<dbReference type="InterPro" id="IPR004013">
    <property type="entry name" value="PHP_dom"/>
</dbReference>
<dbReference type="EC" id="2.7.7.7" evidence="2"/>
<evidence type="ECO:0000256" key="9">
    <source>
        <dbReference type="ARBA" id="ARBA00049244"/>
    </source>
</evidence>
<comment type="caution">
    <text evidence="11">The sequence shown here is derived from an EMBL/GenBank/DDBJ whole genome shotgun (WGS) entry which is preliminary data.</text>
</comment>